<accession>A0A9D4HP46</accession>
<dbReference type="EMBL" id="JAIWYP010000012">
    <property type="protein sequence ID" value="KAH3725755.1"/>
    <property type="molecule type" value="Genomic_DNA"/>
</dbReference>
<organism evidence="1 2">
    <name type="scientific">Dreissena polymorpha</name>
    <name type="common">Zebra mussel</name>
    <name type="synonym">Mytilus polymorpha</name>
    <dbReference type="NCBI Taxonomy" id="45954"/>
    <lineage>
        <taxon>Eukaryota</taxon>
        <taxon>Metazoa</taxon>
        <taxon>Spiralia</taxon>
        <taxon>Lophotrochozoa</taxon>
        <taxon>Mollusca</taxon>
        <taxon>Bivalvia</taxon>
        <taxon>Autobranchia</taxon>
        <taxon>Heteroconchia</taxon>
        <taxon>Euheterodonta</taxon>
        <taxon>Imparidentia</taxon>
        <taxon>Neoheterodontei</taxon>
        <taxon>Myida</taxon>
        <taxon>Dreissenoidea</taxon>
        <taxon>Dreissenidae</taxon>
        <taxon>Dreissena</taxon>
    </lineage>
</organism>
<proteinExistence type="predicted"/>
<comment type="caution">
    <text evidence="1">The sequence shown here is derived from an EMBL/GenBank/DDBJ whole genome shotgun (WGS) entry which is preliminary data.</text>
</comment>
<reference evidence="1" key="2">
    <citation type="submission" date="2020-11" db="EMBL/GenBank/DDBJ databases">
        <authorList>
            <person name="McCartney M.A."/>
            <person name="Auch B."/>
            <person name="Kono T."/>
            <person name="Mallez S."/>
            <person name="Becker A."/>
            <person name="Gohl D.M."/>
            <person name="Silverstein K.A.T."/>
            <person name="Koren S."/>
            <person name="Bechman K.B."/>
            <person name="Herman A."/>
            <person name="Abrahante J.E."/>
            <person name="Garbe J."/>
        </authorList>
    </citation>
    <scope>NUCLEOTIDE SEQUENCE</scope>
    <source>
        <strain evidence="1">Duluth1</strain>
        <tissue evidence="1">Whole animal</tissue>
    </source>
</reference>
<dbReference type="Proteomes" id="UP000828390">
    <property type="component" value="Unassembled WGS sequence"/>
</dbReference>
<evidence type="ECO:0000313" key="1">
    <source>
        <dbReference type="EMBL" id="KAH3725755.1"/>
    </source>
</evidence>
<keyword evidence="2" id="KW-1185">Reference proteome</keyword>
<reference evidence="1" key="1">
    <citation type="journal article" date="2019" name="bioRxiv">
        <title>The Genome of the Zebra Mussel, Dreissena polymorpha: A Resource for Invasive Species Research.</title>
        <authorList>
            <person name="McCartney M.A."/>
            <person name="Auch B."/>
            <person name="Kono T."/>
            <person name="Mallez S."/>
            <person name="Zhang Y."/>
            <person name="Obille A."/>
            <person name="Becker A."/>
            <person name="Abrahante J.E."/>
            <person name="Garbe J."/>
            <person name="Badalamenti J.P."/>
            <person name="Herman A."/>
            <person name="Mangelson H."/>
            <person name="Liachko I."/>
            <person name="Sullivan S."/>
            <person name="Sone E.D."/>
            <person name="Koren S."/>
            <person name="Silverstein K.A.T."/>
            <person name="Beckman K.B."/>
            <person name="Gohl D.M."/>
        </authorList>
    </citation>
    <scope>NUCLEOTIDE SEQUENCE</scope>
    <source>
        <strain evidence="1">Duluth1</strain>
        <tissue evidence="1">Whole animal</tissue>
    </source>
</reference>
<dbReference type="AlphaFoldDB" id="A0A9D4HP46"/>
<gene>
    <name evidence="1" type="ORF">DPMN_051604</name>
</gene>
<sequence length="70" mass="8137">MCFPFLIVPLLKFNLRMDPSSSCYHPQAMASGSQPRKVCSRHQPFTEQTQPAFKPEVEAKLYKMENRFSK</sequence>
<protein>
    <submittedName>
        <fullName evidence="1">Uncharacterized protein</fullName>
    </submittedName>
</protein>
<evidence type="ECO:0000313" key="2">
    <source>
        <dbReference type="Proteomes" id="UP000828390"/>
    </source>
</evidence>
<name>A0A9D4HP46_DREPO</name>